<dbReference type="AlphaFoldDB" id="A0A9P5BFR4"/>
<sequence>MGQLGPVWHPEPDRPSISRKGINALVEWENLALIELPDCPYGGAEGRTNALWRTMISDYAGTEAADSDDWAYIETWYDRTGWGRELPDMASRGVYETTNLEAEITGLETVMYAQLLQIRPVVDLTT</sequence>
<name>A0A9P5BFR4_9HYPO</name>
<dbReference type="OrthoDB" id="3553147at2759"/>
<evidence type="ECO:0000313" key="2">
    <source>
        <dbReference type="Proteomes" id="UP000737391"/>
    </source>
</evidence>
<reference evidence="1" key="1">
    <citation type="submission" date="2020-01" db="EMBL/GenBank/DDBJ databases">
        <title>Identification and distribution of gene clusters putatively required for synthesis of sphingolipid metabolism inhibitors in phylogenetically diverse species of the filamentous fungus Fusarium.</title>
        <authorList>
            <person name="Kim H.-S."/>
            <person name="Busman M."/>
            <person name="Brown D.W."/>
            <person name="Divon H."/>
            <person name="Uhlig S."/>
            <person name="Proctor R.H."/>
        </authorList>
    </citation>
    <scope>NUCLEOTIDE SEQUENCE</scope>
    <source>
        <strain evidence="1">NRRL 31653</strain>
    </source>
</reference>
<accession>A0A9P5BFR4</accession>
<proteinExistence type="predicted"/>
<dbReference type="EMBL" id="LUFC02000243">
    <property type="protein sequence ID" value="KAF4499675.1"/>
    <property type="molecule type" value="Genomic_DNA"/>
</dbReference>
<dbReference type="Proteomes" id="UP000737391">
    <property type="component" value="Unassembled WGS sequence"/>
</dbReference>
<evidence type="ECO:0000313" key="1">
    <source>
        <dbReference type="EMBL" id="KAF4499675.1"/>
    </source>
</evidence>
<comment type="caution">
    <text evidence="1">The sequence shown here is derived from an EMBL/GenBank/DDBJ whole genome shotgun (WGS) entry which is preliminary data.</text>
</comment>
<keyword evidence="2" id="KW-1185">Reference proteome</keyword>
<organism evidence="1 2">
    <name type="scientific">Fusarium agapanthi</name>
    <dbReference type="NCBI Taxonomy" id="1803897"/>
    <lineage>
        <taxon>Eukaryota</taxon>
        <taxon>Fungi</taxon>
        <taxon>Dikarya</taxon>
        <taxon>Ascomycota</taxon>
        <taxon>Pezizomycotina</taxon>
        <taxon>Sordariomycetes</taxon>
        <taxon>Hypocreomycetidae</taxon>
        <taxon>Hypocreales</taxon>
        <taxon>Nectriaceae</taxon>
        <taxon>Fusarium</taxon>
        <taxon>Fusarium fujikuroi species complex</taxon>
    </lineage>
</organism>
<protein>
    <submittedName>
        <fullName evidence="1">Uncharacterized protein</fullName>
    </submittedName>
</protein>
<gene>
    <name evidence="1" type="ORF">FAGAP_4126</name>
</gene>